<proteinExistence type="inferred from homology"/>
<reference evidence="9 10" key="1">
    <citation type="journal article" date="2011" name="Science">
        <title>The Selaginella genome identifies genetic changes associated with the evolution of vascular plants.</title>
        <authorList>
            <person name="Banks J.A."/>
            <person name="Nishiyama T."/>
            <person name="Hasebe M."/>
            <person name="Bowman J.L."/>
            <person name="Gribskov M."/>
            <person name="dePamphilis C."/>
            <person name="Albert V.A."/>
            <person name="Aono N."/>
            <person name="Aoyama T."/>
            <person name="Ambrose B.A."/>
            <person name="Ashton N.W."/>
            <person name="Axtell M.J."/>
            <person name="Barker E."/>
            <person name="Barker M.S."/>
            <person name="Bennetzen J.L."/>
            <person name="Bonawitz N.D."/>
            <person name="Chapple C."/>
            <person name="Cheng C."/>
            <person name="Correa L.G."/>
            <person name="Dacre M."/>
            <person name="DeBarry J."/>
            <person name="Dreyer I."/>
            <person name="Elias M."/>
            <person name="Engstrom E.M."/>
            <person name="Estelle M."/>
            <person name="Feng L."/>
            <person name="Finet C."/>
            <person name="Floyd S.K."/>
            <person name="Frommer W.B."/>
            <person name="Fujita T."/>
            <person name="Gramzow L."/>
            <person name="Gutensohn M."/>
            <person name="Harholt J."/>
            <person name="Hattori M."/>
            <person name="Heyl A."/>
            <person name="Hirai T."/>
            <person name="Hiwatashi Y."/>
            <person name="Ishikawa M."/>
            <person name="Iwata M."/>
            <person name="Karol K.G."/>
            <person name="Koehler B."/>
            <person name="Kolukisaoglu U."/>
            <person name="Kubo M."/>
            <person name="Kurata T."/>
            <person name="Lalonde S."/>
            <person name="Li K."/>
            <person name="Li Y."/>
            <person name="Litt A."/>
            <person name="Lyons E."/>
            <person name="Manning G."/>
            <person name="Maruyama T."/>
            <person name="Michael T.P."/>
            <person name="Mikami K."/>
            <person name="Miyazaki S."/>
            <person name="Morinaga S."/>
            <person name="Murata T."/>
            <person name="Mueller-Roeber B."/>
            <person name="Nelson D.R."/>
            <person name="Obara M."/>
            <person name="Oguri Y."/>
            <person name="Olmstead R.G."/>
            <person name="Onodera N."/>
            <person name="Petersen B.L."/>
            <person name="Pils B."/>
            <person name="Prigge M."/>
            <person name="Rensing S.A."/>
            <person name="Riano-Pachon D.M."/>
            <person name="Roberts A.W."/>
            <person name="Sato Y."/>
            <person name="Scheller H.V."/>
            <person name="Schulz B."/>
            <person name="Schulz C."/>
            <person name="Shakirov E.V."/>
            <person name="Shibagaki N."/>
            <person name="Shinohara N."/>
            <person name="Shippen D.E."/>
            <person name="Soerensen I."/>
            <person name="Sotooka R."/>
            <person name="Sugimoto N."/>
            <person name="Sugita M."/>
            <person name="Sumikawa N."/>
            <person name="Tanurdzic M."/>
            <person name="Theissen G."/>
            <person name="Ulvskov P."/>
            <person name="Wakazuki S."/>
            <person name="Weng J.K."/>
            <person name="Willats W.W."/>
            <person name="Wipf D."/>
            <person name="Wolf P.G."/>
            <person name="Yang L."/>
            <person name="Zimmer A.D."/>
            <person name="Zhu Q."/>
            <person name="Mitros T."/>
            <person name="Hellsten U."/>
            <person name="Loque D."/>
            <person name="Otillar R."/>
            <person name="Salamov A."/>
            <person name="Schmutz J."/>
            <person name="Shapiro H."/>
            <person name="Lindquist E."/>
            <person name="Lucas S."/>
            <person name="Rokhsar D."/>
            <person name="Grigoriev I.V."/>
        </authorList>
    </citation>
    <scope>NUCLEOTIDE SEQUENCE [LARGE SCALE GENOMIC DNA]</scope>
</reference>
<evidence type="ECO:0000313" key="9">
    <source>
        <dbReference type="EMBL" id="EFJ29705.1"/>
    </source>
</evidence>
<dbReference type="OrthoDB" id="16510at2759"/>
<dbReference type="FunCoup" id="D8REQ8">
    <property type="interactions" value="4026"/>
</dbReference>
<evidence type="ECO:0000256" key="4">
    <source>
        <dbReference type="ARBA" id="ARBA00022692"/>
    </source>
</evidence>
<gene>
    <name evidence="9" type="ORF">SELMODRAFT_69757</name>
</gene>
<comment type="similarity">
    <text evidence="2">Belongs to the EMC6 family.</text>
</comment>
<dbReference type="AlphaFoldDB" id="D8REQ8"/>
<evidence type="ECO:0000256" key="6">
    <source>
        <dbReference type="ARBA" id="ARBA00022989"/>
    </source>
</evidence>
<dbReference type="EMBL" id="GL377577">
    <property type="protein sequence ID" value="EFJ29705.1"/>
    <property type="molecule type" value="Genomic_DNA"/>
</dbReference>
<dbReference type="PANTHER" id="PTHR20994">
    <property type="entry name" value="ER MEMBRANE PROTEIN COMPLEX SUBUNIT 6"/>
    <property type="match status" value="1"/>
</dbReference>
<dbReference type="Proteomes" id="UP000001514">
    <property type="component" value="Unassembled WGS sequence"/>
</dbReference>
<dbReference type="PANTHER" id="PTHR20994:SF0">
    <property type="entry name" value="ER MEMBRANE PROTEIN COMPLEX SUBUNIT 6"/>
    <property type="match status" value="1"/>
</dbReference>
<sequence length="101" mass="11216">DSLALSAENVQHNLRIAYYCRTFLSIVAGAIAGVLGLTGVYGFLCYFLVMLCASAGLAAKTRFNTSAFFDSWHRVAFDGFLQGLMSFVLFWTLVYDIVHIF</sequence>
<keyword evidence="4 8" id="KW-0812">Transmembrane</keyword>
<evidence type="ECO:0000256" key="3">
    <source>
        <dbReference type="ARBA" id="ARBA00020827"/>
    </source>
</evidence>
<feature type="transmembrane region" description="Helical" evidence="8">
    <location>
        <begin position="40"/>
        <end position="59"/>
    </location>
</feature>
<feature type="transmembrane region" description="Helical" evidence="8">
    <location>
        <begin position="79"/>
        <end position="98"/>
    </location>
</feature>
<organism evidence="10">
    <name type="scientific">Selaginella moellendorffii</name>
    <name type="common">Spikemoss</name>
    <dbReference type="NCBI Taxonomy" id="88036"/>
    <lineage>
        <taxon>Eukaryota</taxon>
        <taxon>Viridiplantae</taxon>
        <taxon>Streptophyta</taxon>
        <taxon>Embryophyta</taxon>
        <taxon>Tracheophyta</taxon>
        <taxon>Lycopodiopsida</taxon>
        <taxon>Selaginellales</taxon>
        <taxon>Selaginellaceae</taxon>
        <taxon>Selaginella</taxon>
    </lineage>
</organism>
<keyword evidence="7 8" id="KW-0472">Membrane</keyword>
<comment type="subcellular location">
    <subcellularLocation>
        <location evidence="1">Endoplasmic reticulum membrane</location>
        <topology evidence="1">Multi-pass membrane protein</topology>
    </subcellularLocation>
</comment>
<evidence type="ECO:0000313" key="10">
    <source>
        <dbReference type="Proteomes" id="UP000001514"/>
    </source>
</evidence>
<keyword evidence="6 8" id="KW-1133">Transmembrane helix</keyword>
<dbReference type="GO" id="GO:0000045">
    <property type="term" value="P:autophagosome assembly"/>
    <property type="evidence" value="ECO:0000318"/>
    <property type="project" value="GO_Central"/>
</dbReference>
<dbReference type="Pfam" id="PF07019">
    <property type="entry name" value="EMC6"/>
    <property type="match status" value="1"/>
</dbReference>
<accession>D8REQ8</accession>
<name>D8REQ8_SELML</name>
<evidence type="ECO:0000256" key="2">
    <source>
        <dbReference type="ARBA" id="ARBA00009436"/>
    </source>
</evidence>
<feature type="non-terminal residue" evidence="9">
    <location>
        <position position="101"/>
    </location>
</feature>
<evidence type="ECO:0000256" key="1">
    <source>
        <dbReference type="ARBA" id="ARBA00004477"/>
    </source>
</evidence>
<keyword evidence="10" id="KW-1185">Reference proteome</keyword>
<dbReference type="InterPro" id="IPR008504">
    <property type="entry name" value="Emc6"/>
</dbReference>
<dbReference type="STRING" id="88036.D8REQ8"/>
<protein>
    <recommendedName>
        <fullName evidence="3">ER membrane protein complex subunit 6</fullName>
    </recommendedName>
</protein>
<dbReference type="HOGENOM" id="CLU_110781_2_0_1"/>
<feature type="transmembrane region" description="Helical" evidence="8">
    <location>
        <begin position="16"/>
        <end position="35"/>
    </location>
</feature>
<evidence type="ECO:0000256" key="7">
    <source>
        <dbReference type="ARBA" id="ARBA00023136"/>
    </source>
</evidence>
<feature type="non-terminal residue" evidence="9">
    <location>
        <position position="1"/>
    </location>
</feature>
<evidence type="ECO:0000256" key="8">
    <source>
        <dbReference type="SAM" id="Phobius"/>
    </source>
</evidence>
<dbReference type="KEGG" id="smo:SELMODRAFT_69757"/>
<dbReference type="InParanoid" id="D8REQ8"/>
<keyword evidence="5" id="KW-0256">Endoplasmic reticulum</keyword>
<dbReference type="Gramene" id="EFJ29705">
    <property type="protein sequence ID" value="EFJ29705"/>
    <property type="gene ID" value="SELMODRAFT_69757"/>
</dbReference>
<evidence type="ECO:0000256" key="5">
    <source>
        <dbReference type="ARBA" id="ARBA00022824"/>
    </source>
</evidence>
<dbReference type="GO" id="GO:0072546">
    <property type="term" value="C:EMC complex"/>
    <property type="evidence" value="ECO:0000318"/>
    <property type="project" value="GO_Central"/>
</dbReference>
<dbReference type="InterPro" id="IPR029008">
    <property type="entry name" value="EMC6-like"/>
</dbReference>